<feature type="transmembrane region" description="Helical" evidence="2">
    <location>
        <begin position="353"/>
        <end position="372"/>
    </location>
</feature>
<gene>
    <name evidence="3" type="ORF">PYCCODRAFT_1430513</name>
</gene>
<feature type="transmembrane region" description="Helical" evidence="2">
    <location>
        <begin position="284"/>
        <end position="304"/>
    </location>
</feature>
<dbReference type="STRING" id="1353009.A0A1Y2J4A8"/>
<evidence type="ECO:0000313" key="3">
    <source>
        <dbReference type="EMBL" id="OSD07271.1"/>
    </source>
</evidence>
<evidence type="ECO:0000256" key="1">
    <source>
        <dbReference type="SAM" id="MobiDB-lite"/>
    </source>
</evidence>
<sequence>MSIRHSFLSTTGLIRPPSVASVAESVIPPSRHAKRGGTKPEERVRPRGPPTRKPVARAGVIPLGPTFIVGLAVFLSLLFILAVSCAFIPDEDERITFANILDDIAANAPGIVLVGDDVDVDVDEPALTIRWSILGCGQEFVLSGSPGSHGSASCGLPAMPLTIYVDGGTEPAATYDPMLFPYLNETGQRNNIQSLFQFDDDHVLDVHEARLYPFDTYLLTSSLRAWSTASNESLPIQRLLTIPITSNFVISSSDTASTVKNLDGSEVLSRDIVLQVNRPAEARVYALLLFGSSWMLAHATMALVAFSWHIEGVEKTLRNLAFTLLVVLLIPQLRGAMPDAPGYDGVLIDAIGFFPQMLTSAFSALVLFIMAVKRELQASESNATEEPRHKEAPAPLSTGLLRMRRGGASVDISHIRNISRSWTNHGRPAPT</sequence>
<proteinExistence type="predicted"/>
<keyword evidence="2" id="KW-0472">Membrane</keyword>
<protein>
    <submittedName>
        <fullName evidence="3">Uncharacterized protein</fullName>
    </submittedName>
</protein>
<evidence type="ECO:0000256" key="2">
    <source>
        <dbReference type="SAM" id="Phobius"/>
    </source>
</evidence>
<feature type="region of interest" description="Disordered" evidence="1">
    <location>
        <begin position="25"/>
        <end position="55"/>
    </location>
</feature>
<accession>A0A1Y2J4A8</accession>
<keyword evidence="2" id="KW-1133">Transmembrane helix</keyword>
<name>A0A1Y2J4A8_TRAC3</name>
<dbReference type="Proteomes" id="UP000193067">
    <property type="component" value="Unassembled WGS sequence"/>
</dbReference>
<keyword evidence="2" id="KW-0812">Transmembrane</keyword>
<keyword evidence="4" id="KW-1185">Reference proteome</keyword>
<reference evidence="3 4" key="1">
    <citation type="journal article" date="2015" name="Biotechnol. Biofuels">
        <title>Enhanced degradation of softwood versus hardwood by the white-rot fungus Pycnoporus coccineus.</title>
        <authorList>
            <person name="Couturier M."/>
            <person name="Navarro D."/>
            <person name="Chevret D."/>
            <person name="Henrissat B."/>
            <person name="Piumi F."/>
            <person name="Ruiz-Duenas F.J."/>
            <person name="Martinez A.T."/>
            <person name="Grigoriev I.V."/>
            <person name="Riley R."/>
            <person name="Lipzen A."/>
            <person name="Berrin J.G."/>
            <person name="Master E.R."/>
            <person name="Rosso M.N."/>
        </authorList>
    </citation>
    <scope>NUCLEOTIDE SEQUENCE [LARGE SCALE GENOMIC DNA]</scope>
    <source>
        <strain evidence="3 4">BRFM310</strain>
    </source>
</reference>
<dbReference type="EMBL" id="KZ084088">
    <property type="protein sequence ID" value="OSD07271.1"/>
    <property type="molecule type" value="Genomic_DNA"/>
</dbReference>
<dbReference type="AlphaFoldDB" id="A0A1Y2J4A8"/>
<organism evidence="3 4">
    <name type="scientific">Trametes coccinea (strain BRFM310)</name>
    <name type="common">Pycnoporus coccineus</name>
    <dbReference type="NCBI Taxonomy" id="1353009"/>
    <lineage>
        <taxon>Eukaryota</taxon>
        <taxon>Fungi</taxon>
        <taxon>Dikarya</taxon>
        <taxon>Basidiomycota</taxon>
        <taxon>Agaricomycotina</taxon>
        <taxon>Agaricomycetes</taxon>
        <taxon>Polyporales</taxon>
        <taxon>Polyporaceae</taxon>
        <taxon>Trametes</taxon>
    </lineage>
</organism>
<dbReference type="OrthoDB" id="2117972at2759"/>
<feature type="transmembrane region" description="Helical" evidence="2">
    <location>
        <begin position="67"/>
        <end position="89"/>
    </location>
</feature>
<evidence type="ECO:0000313" key="4">
    <source>
        <dbReference type="Proteomes" id="UP000193067"/>
    </source>
</evidence>